<dbReference type="InterPro" id="IPR004474">
    <property type="entry name" value="LytR_CpsA_psr"/>
</dbReference>
<keyword evidence="3" id="KW-0812">Transmembrane</keyword>
<evidence type="ECO:0000256" key="1">
    <source>
        <dbReference type="ARBA" id="ARBA00006068"/>
    </source>
</evidence>
<comment type="caution">
    <text evidence="5">The sequence shown here is derived from an EMBL/GenBank/DDBJ whole genome shotgun (WGS) entry which is preliminary data.</text>
</comment>
<feature type="compositionally biased region" description="Low complexity" evidence="2">
    <location>
        <begin position="391"/>
        <end position="400"/>
    </location>
</feature>
<feature type="domain" description="Cell envelope-related transcriptional attenuator" evidence="4">
    <location>
        <begin position="128"/>
        <end position="292"/>
    </location>
</feature>
<dbReference type="EMBL" id="JACSQE010000013">
    <property type="protein sequence ID" value="MBD8000000.1"/>
    <property type="molecule type" value="Genomic_DNA"/>
</dbReference>
<keyword evidence="6" id="KW-1185">Reference proteome</keyword>
<evidence type="ECO:0000256" key="2">
    <source>
        <dbReference type="SAM" id="MobiDB-lite"/>
    </source>
</evidence>
<name>A0ABR8V5D7_9CELL</name>
<evidence type="ECO:0000259" key="4">
    <source>
        <dbReference type="Pfam" id="PF03816"/>
    </source>
</evidence>
<dbReference type="Gene3D" id="3.40.630.190">
    <property type="entry name" value="LCP protein"/>
    <property type="match status" value="1"/>
</dbReference>
<dbReference type="InterPro" id="IPR050922">
    <property type="entry name" value="LytR/CpsA/Psr_CW_biosynth"/>
</dbReference>
<feature type="region of interest" description="Disordered" evidence="2">
    <location>
        <begin position="1"/>
        <end position="37"/>
    </location>
</feature>
<protein>
    <submittedName>
        <fullName evidence="5">LCP family protein</fullName>
    </submittedName>
</protein>
<gene>
    <name evidence="5" type="ORF">H9640_15725</name>
</gene>
<evidence type="ECO:0000256" key="3">
    <source>
        <dbReference type="SAM" id="Phobius"/>
    </source>
</evidence>
<reference evidence="5 6" key="1">
    <citation type="submission" date="2020-08" db="EMBL/GenBank/DDBJ databases">
        <title>A Genomic Blueprint of the Chicken Gut Microbiome.</title>
        <authorList>
            <person name="Gilroy R."/>
            <person name="Ravi A."/>
            <person name="Getino M."/>
            <person name="Pursley I."/>
            <person name="Horton D.L."/>
            <person name="Alikhan N.-F."/>
            <person name="Baker D."/>
            <person name="Gharbi K."/>
            <person name="Hall N."/>
            <person name="Watson M."/>
            <person name="Adriaenssens E.M."/>
            <person name="Foster-Nyarko E."/>
            <person name="Jarju S."/>
            <person name="Secka A."/>
            <person name="Antonio M."/>
            <person name="Oren A."/>
            <person name="Chaudhuri R."/>
            <person name="La Ragione R.M."/>
            <person name="Hildebrand F."/>
            <person name="Pallen M.J."/>
        </authorList>
    </citation>
    <scope>NUCLEOTIDE SEQUENCE [LARGE SCALE GENOMIC DNA]</scope>
    <source>
        <strain evidence="5 6">Sa2CUA8</strain>
    </source>
</reference>
<feature type="compositionally biased region" description="Pro residues" evidence="2">
    <location>
        <begin position="401"/>
        <end position="414"/>
    </location>
</feature>
<dbReference type="Proteomes" id="UP000633601">
    <property type="component" value="Unassembled WGS sequence"/>
</dbReference>
<dbReference type="PANTHER" id="PTHR33392:SF6">
    <property type="entry name" value="POLYISOPRENYL-TEICHOIC ACID--PEPTIDOGLYCAN TEICHOIC ACID TRANSFERASE TAGU"/>
    <property type="match status" value="1"/>
</dbReference>
<organism evidence="5 6">
    <name type="scientific">Oerskovia gallyi</name>
    <dbReference type="NCBI Taxonomy" id="2762226"/>
    <lineage>
        <taxon>Bacteria</taxon>
        <taxon>Bacillati</taxon>
        <taxon>Actinomycetota</taxon>
        <taxon>Actinomycetes</taxon>
        <taxon>Micrococcales</taxon>
        <taxon>Cellulomonadaceae</taxon>
        <taxon>Oerskovia</taxon>
    </lineage>
</organism>
<keyword evidence="3" id="KW-0472">Membrane</keyword>
<evidence type="ECO:0000313" key="6">
    <source>
        <dbReference type="Proteomes" id="UP000633601"/>
    </source>
</evidence>
<comment type="similarity">
    <text evidence="1">Belongs to the LytR/CpsA/Psr (LCP) family.</text>
</comment>
<feature type="transmembrane region" description="Helical" evidence="3">
    <location>
        <begin position="41"/>
        <end position="65"/>
    </location>
</feature>
<sequence>MRQARGGRKASGTDHETGGGDMPAGGGQGERHVRSRREHRVLRVVGLVTTAVLAFGVSGATAVLVKTLGNVDQVDNKGLVAPEADRPPAPVPDPEDPLAGLPVNLVLIGSDDRSGANAAIGGAEDGMRSDTTMLLHVSADRSRVELVSVPRDLRIAIPSCTVTGGGTTRASSQATFNEAFSRGWVGGKDLASAATCTQMTVEKMSGVRTDGFLVVDFAGFQTMVDALDGVPMCIPEDMDDKESNLHLSAGTQTLTGAQALALARARHGLSDGSDTYRMGRQQALLAAMTRSVLSQNVLTDLPNLLQFLDAATSSLSISGGVDLKGLAFSLRSVRPDAVTFLTIPSGPQPSNVNRVILTPAAADVWARLAADQPVVPEPEAEPVAPTPTTPQEPSTPNGADPVPPAPTTPEPAAPVDPLADRKPGEAITSADAQAAC</sequence>
<feature type="region of interest" description="Disordered" evidence="2">
    <location>
        <begin position="377"/>
        <end position="436"/>
    </location>
</feature>
<keyword evidence="3" id="KW-1133">Transmembrane helix</keyword>
<dbReference type="Pfam" id="PF03816">
    <property type="entry name" value="LytR_cpsA_psr"/>
    <property type="match status" value="1"/>
</dbReference>
<evidence type="ECO:0000313" key="5">
    <source>
        <dbReference type="EMBL" id="MBD8000000.1"/>
    </source>
</evidence>
<dbReference type="PANTHER" id="PTHR33392">
    <property type="entry name" value="POLYISOPRENYL-TEICHOIC ACID--PEPTIDOGLYCAN TEICHOIC ACID TRANSFERASE TAGU"/>
    <property type="match status" value="1"/>
</dbReference>
<dbReference type="NCBIfam" id="TIGR00350">
    <property type="entry name" value="lytR_cpsA_psr"/>
    <property type="match status" value="1"/>
</dbReference>
<feature type="compositionally biased region" description="Gly residues" evidence="2">
    <location>
        <begin position="19"/>
        <end position="28"/>
    </location>
</feature>
<accession>A0ABR8V5D7</accession>
<proteinExistence type="inferred from homology"/>
<dbReference type="RefSeq" id="WP_191791718.1">
    <property type="nucleotide sequence ID" value="NZ_JACSQE010000013.1"/>
</dbReference>